<evidence type="ECO:0000256" key="9">
    <source>
        <dbReference type="SAM" id="Phobius"/>
    </source>
</evidence>
<feature type="transmembrane region" description="Helical" evidence="9">
    <location>
        <begin position="261"/>
        <end position="278"/>
    </location>
</feature>
<dbReference type="AlphaFoldDB" id="A0AAD4XMJ8"/>
<evidence type="ECO:0000313" key="12">
    <source>
        <dbReference type="Proteomes" id="UP001202328"/>
    </source>
</evidence>
<comment type="catalytic activity">
    <reaction evidence="1">
        <text>Thiol-dependent hydrolysis of ester, thioester, amide, peptide and isopeptide bonds formed by the C-terminal Gly of ubiquitin (a 76-residue protein attached to proteins as an intracellular targeting signal).</text>
        <dbReference type="EC" id="3.4.19.12"/>
    </reaction>
</comment>
<keyword evidence="6" id="KW-0378">Hydrolase</keyword>
<keyword evidence="4" id="KW-0645">Protease</keyword>
<organism evidence="11 12">
    <name type="scientific">Papaver atlanticum</name>
    <dbReference type="NCBI Taxonomy" id="357466"/>
    <lineage>
        <taxon>Eukaryota</taxon>
        <taxon>Viridiplantae</taxon>
        <taxon>Streptophyta</taxon>
        <taxon>Embryophyta</taxon>
        <taxon>Tracheophyta</taxon>
        <taxon>Spermatophyta</taxon>
        <taxon>Magnoliopsida</taxon>
        <taxon>Ranunculales</taxon>
        <taxon>Papaveraceae</taxon>
        <taxon>Papaveroideae</taxon>
        <taxon>Papaver</taxon>
    </lineage>
</organism>
<keyword evidence="9" id="KW-0472">Membrane</keyword>
<gene>
    <name evidence="11" type="ORF">MKW98_032648</name>
</gene>
<evidence type="ECO:0000256" key="5">
    <source>
        <dbReference type="ARBA" id="ARBA00022786"/>
    </source>
</evidence>
<accession>A0AAD4XMJ8</accession>
<keyword evidence="7" id="KW-0788">Thiol protease</keyword>
<keyword evidence="5" id="KW-0833">Ubl conjugation pathway</keyword>
<evidence type="ECO:0000256" key="4">
    <source>
        <dbReference type="ARBA" id="ARBA00022670"/>
    </source>
</evidence>
<evidence type="ECO:0000313" key="11">
    <source>
        <dbReference type="EMBL" id="KAI3924447.1"/>
    </source>
</evidence>
<evidence type="ECO:0000256" key="2">
    <source>
        <dbReference type="ARBA" id="ARBA00009085"/>
    </source>
</evidence>
<evidence type="ECO:0000256" key="6">
    <source>
        <dbReference type="ARBA" id="ARBA00022801"/>
    </source>
</evidence>
<evidence type="ECO:0000256" key="7">
    <source>
        <dbReference type="ARBA" id="ARBA00022807"/>
    </source>
</evidence>
<evidence type="ECO:0000256" key="3">
    <source>
        <dbReference type="ARBA" id="ARBA00012759"/>
    </source>
</evidence>
<feature type="domain" description="Ubiquitin carboxyl-terminal hydrolase C-terminal" evidence="10">
    <location>
        <begin position="167"/>
        <end position="299"/>
    </location>
</feature>
<comment type="similarity">
    <text evidence="2">Belongs to the peptidase C19 family.</text>
</comment>
<dbReference type="Pfam" id="PF14533">
    <property type="entry name" value="USP7_C2"/>
    <property type="match status" value="1"/>
</dbReference>
<dbReference type="Gene3D" id="3.10.20.90">
    <property type="entry name" value="Phosphatidylinositol 3-kinase Catalytic Subunit, Chain A, domain 1"/>
    <property type="match status" value="1"/>
</dbReference>
<evidence type="ECO:0000256" key="8">
    <source>
        <dbReference type="SAM" id="MobiDB-lite"/>
    </source>
</evidence>
<name>A0AAD4XMJ8_9MAGN</name>
<evidence type="ECO:0000259" key="10">
    <source>
        <dbReference type="Pfam" id="PF14533"/>
    </source>
</evidence>
<evidence type="ECO:0000256" key="1">
    <source>
        <dbReference type="ARBA" id="ARBA00000707"/>
    </source>
</evidence>
<keyword evidence="9" id="KW-1133">Transmembrane helix</keyword>
<keyword evidence="12" id="KW-1185">Reference proteome</keyword>
<dbReference type="EC" id="3.4.19.12" evidence="3"/>
<protein>
    <recommendedName>
        <fullName evidence="3">ubiquitinyl hydrolase 1</fullName>
        <ecNumber evidence="3">3.4.19.12</ecNumber>
    </recommendedName>
</protein>
<dbReference type="EMBL" id="JAJJMB010008334">
    <property type="protein sequence ID" value="KAI3924447.1"/>
    <property type="molecule type" value="Genomic_DNA"/>
</dbReference>
<reference evidence="11" key="1">
    <citation type="submission" date="2022-04" db="EMBL/GenBank/DDBJ databases">
        <title>A functionally conserved STORR gene fusion in Papaver species that diverged 16.8 million years ago.</title>
        <authorList>
            <person name="Catania T."/>
        </authorList>
    </citation>
    <scope>NUCLEOTIDE SEQUENCE</scope>
    <source>
        <strain evidence="11">S-188037</strain>
    </source>
</reference>
<feature type="region of interest" description="Disordered" evidence="8">
    <location>
        <begin position="1"/>
        <end position="21"/>
    </location>
</feature>
<comment type="caution">
    <text evidence="11">The sequence shown here is derived from an EMBL/GenBank/DDBJ whole genome shotgun (WGS) entry which is preliminary data.</text>
</comment>
<proteinExistence type="inferred from homology"/>
<sequence length="412" mass="47393">MPPRGQKKSTQPGDRRHQVPTTFNNRPQVVHFRRLEKPNEDGFSLEMSGMLTYEDATKRIASHLGLDDPRHPKSQPIRDKSVAISYNEKSNFLYYEVLTTPMQELPGSKTLNVTFRHAMKDEVFVRSITLPNLITIGYMINELKKKVDLSHPNAELRLFEVQDHKIRKIPEEEKILGPLDRLIHVCHIDEAFPGQFRQFGEPFFFVIHGWETAAAVRARIQMKLQIPGDEFSKWKLKYYSYGKGQQTKVLSLGDNAIVSRFFRYLLLIFFFLYLSGILSGKNIYENCREYLCLEHSDRQNPLRRTDVGSASLHEDEKLVHSENTEGAQSIQVSVTKAEATYAAPKINDTERSALVTQSSEINPLTRFPTAAASLSEVWPYSSRHESSKFKERKGVLELTAYLSLEKLKCKRI</sequence>
<dbReference type="Proteomes" id="UP001202328">
    <property type="component" value="Unassembled WGS sequence"/>
</dbReference>
<dbReference type="InterPro" id="IPR029346">
    <property type="entry name" value="USP_C"/>
</dbReference>
<dbReference type="GO" id="GO:0004843">
    <property type="term" value="F:cysteine-type deubiquitinase activity"/>
    <property type="evidence" value="ECO:0007669"/>
    <property type="project" value="UniProtKB-EC"/>
</dbReference>
<keyword evidence="9" id="KW-0812">Transmembrane</keyword>
<dbReference type="GO" id="GO:0006508">
    <property type="term" value="P:proteolysis"/>
    <property type="evidence" value="ECO:0007669"/>
    <property type="project" value="UniProtKB-KW"/>
</dbReference>